<proteinExistence type="predicted"/>
<evidence type="ECO:0000259" key="1">
    <source>
        <dbReference type="Pfam" id="PF01370"/>
    </source>
</evidence>
<sequence>MNTVLVTGANGFLGGYLCRELVRRGYGVRAFVRPTSNLQALAGLPVDVWVGDLLDADNVRASVYGCDYIIHAGSATAANPARNLSVRLSNVQGTATTLSAASRAGVRRYIYVGTADVFACGDAQQPGTEQQPIRDKLYGLDYIDSKLAATDMVLRAVQTDHLPAIMVHPTVAVGPCDYKNTAHMLLTYMYHKRIFATPAGGRNYVHVADVATATVNALTMGDLYESYILGNENLSFRQLFDMMAQIMQIRAPSRRLPAQLASLMGLLGDWRNAFSEQPGDYNSTLIAMANDEHYFSAAKAVNTLAMPQTPVHIALTEAFHWFKDNGYLD</sequence>
<dbReference type="Pfam" id="PF01370">
    <property type="entry name" value="Epimerase"/>
    <property type="match status" value="1"/>
</dbReference>
<accession>A0A2T0S702</accession>
<dbReference type="RefSeq" id="WP_106140190.1">
    <property type="nucleotide sequence ID" value="NZ_PVTE01000027.1"/>
</dbReference>
<dbReference type="GO" id="GO:0004029">
    <property type="term" value="F:aldehyde dehydrogenase (NAD+) activity"/>
    <property type="evidence" value="ECO:0007669"/>
    <property type="project" value="TreeGrafter"/>
</dbReference>
<organism evidence="2 3">
    <name type="scientific">Spirosoma oryzae</name>
    <dbReference type="NCBI Taxonomy" id="1469603"/>
    <lineage>
        <taxon>Bacteria</taxon>
        <taxon>Pseudomonadati</taxon>
        <taxon>Bacteroidota</taxon>
        <taxon>Cytophagia</taxon>
        <taxon>Cytophagales</taxon>
        <taxon>Cytophagaceae</taxon>
        <taxon>Spirosoma</taxon>
    </lineage>
</organism>
<reference evidence="2 3" key="1">
    <citation type="submission" date="2018-03" db="EMBL/GenBank/DDBJ databases">
        <title>Genomic Encyclopedia of Archaeal and Bacterial Type Strains, Phase II (KMG-II): from individual species to whole genera.</title>
        <authorList>
            <person name="Goeker M."/>
        </authorList>
    </citation>
    <scope>NUCLEOTIDE SEQUENCE [LARGE SCALE GENOMIC DNA]</scope>
    <source>
        <strain evidence="2 3">DSM 28354</strain>
    </source>
</reference>
<dbReference type="Gene3D" id="3.40.50.720">
    <property type="entry name" value="NAD(P)-binding Rossmann-like Domain"/>
    <property type="match status" value="1"/>
</dbReference>
<dbReference type="OrthoDB" id="1490291at2"/>
<evidence type="ECO:0000313" key="3">
    <source>
        <dbReference type="Proteomes" id="UP000238375"/>
    </source>
</evidence>
<dbReference type="SUPFAM" id="SSF51735">
    <property type="entry name" value="NAD(P)-binding Rossmann-fold domains"/>
    <property type="match status" value="1"/>
</dbReference>
<dbReference type="InterPro" id="IPR051783">
    <property type="entry name" value="NAD(P)-dependent_oxidoreduct"/>
</dbReference>
<name>A0A2T0S702_9BACT</name>
<dbReference type="InterPro" id="IPR036291">
    <property type="entry name" value="NAD(P)-bd_dom_sf"/>
</dbReference>
<keyword evidence="3" id="KW-1185">Reference proteome</keyword>
<protein>
    <submittedName>
        <fullName evidence="2">Dihydroflavonol-4-reductase</fullName>
    </submittedName>
</protein>
<dbReference type="PANTHER" id="PTHR48079:SF6">
    <property type="entry name" value="NAD(P)-BINDING DOMAIN-CONTAINING PROTEIN-RELATED"/>
    <property type="match status" value="1"/>
</dbReference>
<dbReference type="Proteomes" id="UP000238375">
    <property type="component" value="Unassembled WGS sequence"/>
</dbReference>
<comment type="caution">
    <text evidence="2">The sequence shown here is derived from an EMBL/GenBank/DDBJ whole genome shotgun (WGS) entry which is preliminary data.</text>
</comment>
<dbReference type="AlphaFoldDB" id="A0A2T0S702"/>
<dbReference type="EMBL" id="PVTE01000027">
    <property type="protein sequence ID" value="PRY29083.1"/>
    <property type="molecule type" value="Genomic_DNA"/>
</dbReference>
<gene>
    <name evidence="2" type="ORF">CLV58_12722</name>
</gene>
<feature type="domain" description="NAD-dependent epimerase/dehydratase" evidence="1">
    <location>
        <begin position="4"/>
        <end position="230"/>
    </location>
</feature>
<dbReference type="PANTHER" id="PTHR48079">
    <property type="entry name" value="PROTEIN YEEZ"/>
    <property type="match status" value="1"/>
</dbReference>
<dbReference type="InterPro" id="IPR001509">
    <property type="entry name" value="Epimerase_deHydtase"/>
</dbReference>
<evidence type="ECO:0000313" key="2">
    <source>
        <dbReference type="EMBL" id="PRY29083.1"/>
    </source>
</evidence>
<dbReference type="GO" id="GO:0005737">
    <property type="term" value="C:cytoplasm"/>
    <property type="evidence" value="ECO:0007669"/>
    <property type="project" value="TreeGrafter"/>
</dbReference>